<accession>A0ABS0CZ32</accession>
<proteinExistence type="predicted"/>
<dbReference type="Pfam" id="PF21806">
    <property type="entry name" value="DUF6879"/>
    <property type="match status" value="1"/>
</dbReference>
<dbReference type="EMBL" id="JADLQX010000032">
    <property type="protein sequence ID" value="MBF6301854.1"/>
    <property type="molecule type" value="Genomic_DNA"/>
</dbReference>
<protein>
    <recommendedName>
        <fullName evidence="1">DUF6879 domain-containing protein</fullName>
    </recommendedName>
</protein>
<evidence type="ECO:0000313" key="3">
    <source>
        <dbReference type="Proteomes" id="UP000702209"/>
    </source>
</evidence>
<gene>
    <name evidence="2" type="ORF">IU459_30555</name>
</gene>
<keyword evidence="3" id="KW-1185">Reference proteome</keyword>
<sequence>MLTITPENIEAGEDIRYLPRQHAGDVPAEDYWLLDDDRVAFHTRDAEGRGLGVAVTSDAWIVDHCVGVKRRLWELATPFEDYVPTDTPK</sequence>
<feature type="domain" description="DUF6879" evidence="1">
    <location>
        <begin position="2"/>
        <end position="83"/>
    </location>
</feature>
<dbReference type="Proteomes" id="UP000702209">
    <property type="component" value="Unassembled WGS sequence"/>
</dbReference>
<reference evidence="2 3" key="1">
    <citation type="submission" date="2020-10" db="EMBL/GenBank/DDBJ databases">
        <title>Identification of Nocardia species via Next-generation sequencing and recognition of intraspecies genetic diversity.</title>
        <authorList>
            <person name="Li P."/>
            <person name="Li P."/>
            <person name="Lu B."/>
        </authorList>
    </citation>
    <scope>NUCLEOTIDE SEQUENCE [LARGE SCALE GENOMIC DNA]</scope>
    <source>
        <strain evidence="2 3">BJ06-0157</strain>
    </source>
</reference>
<organism evidence="2 3">
    <name type="scientific">Nocardia amamiensis</name>
    <dbReference type="NCBI Taxonomy" id="404578"/>
    <lineage>
        <taxon>Bacteria</taxon>
        <taxon>Bacillati</taxon>
        <taxon>Actinomycetota</taxon>
        <taxon>Actinomycetes</taxon>
        <taxon>Mycobacteriales</taxon>
        <taxon>Nocardiaceae</taxon>
        <taxon>Nocardia</taxon>
    </lineage>
</organism>
<evidence type="ECO:0000313" key="2">
    <source>
        <dbReference type="EMBL" id="MBF6301854.1"/>
    </source>
</evidence>
<evidence type="ECO:0000259" key="1">
    <source>
        <dbReference type="Pfam" id="PF21806"/>
    </source>
</evidence>
<dbReference type="InterPro" id="IPR049244">
    <property type="entry name" value="DUF6879"/>
</dbReference>
<comment type="caution">
    <text evidence="2">The sequence shown here is derived from an EMBL/GenBank/DDBJ whole genome shotgun (WGS) entry which is preliminary data.</text>
</comment>
<name>A0ABS0CZ32_9NOCA</name>